<dbReference type="GO" id="GO:0016887">
    <property type="term" value="F:ATP hydrolysis activity"/>
    <property type="evidence" value="ECO:0007669"/>
    <property type="project" value="InterPro"/>
</dbReference>
<dbReference type="SUPFAM" id="SSF90123">
    <property type="entry name" value="ABC transporter transmembrane region"/>
    <property type="match status" value="1"/>
</dbReference>
<evidence type="ECO:0000313" key="12">
    <source>
        <dbReference type="EMBL" id="GAF10077.1"/>
    </source>
</evidence>
<dbReference type="Pfam" id="PF00664">
    <property type="entry name" value="ABC_membrane"/>
    <property type="match status" value="1"/>
</dbReference>
<accession>W7YNT3</accession>
<dbReference type="InterPro" id="IPR036640">
    <property type="entry name" value="ABC1_TM_sf"/>
</dbReference>
<evidence type="ECO:0000256" key="3">
    <source>
        <dbReference type="ARBA" id="ARBA00022475"/>
    </source>
</evidence>
<evidence type="ECO:0000256" key="4">
    <source>
        <dbReference type="ARBA" id="ARBA00022692"/>
    </source>
</evidence>
<dbReference type="PANTHER" id="PTHR43394:SF1">
    <property type="entry name" value="ATP-BINDING CASSETTE SUB-FAMILY B MEMBER 10, MITOCHONDRIAL"/>
    <property type="match status" value="1"/>
</dbReference>
<feature type="transmembrane region" description="Helical" evidence="9">
    <location>
        <begin position="238"/>
        <end position="258"/>
    </location>
</feature>
<feature type="transmembrane region" description="Helical" evidence="9">
    <location>
        <begin position="133"/>
        <end position="151"/>
    </location>
</feature>
<dbReference type="PANTHER" id="PTHR43394">
    <property type="entry name" value="ATP-DEPENDENT PERMEASE MDL1, MITOCHONDRIAL"/>
    <property type="match status" value="1"/>
</dbReference>
<dbReference type="Proteomes" id="UP000019364">
    <property type="component" value="Unassembled WGS sequence"/>
</dbReference>
<evidence type="ECO:0000256" key="9">
    <source>
        <dbReference type="SAM" id="Phobius"/>
    </source>
</evidence>
<feature type="transmembrane region" description="Helical" evidence="9">
    <location>
        <begin position="52"/>
        <end position="72"/>
    </location>
</feature>
<evidence type="ECO:0000256" key="5">
    <source>
        <dbReference type="ARBA" id="ARBA00022741"/>
    </source>
</evidence>
<dbReference type="PROSITE" id="PS00211">
    <property type="entry name" value="ABC_TRANSPORTER_1"/>
    <property type="match status" value="1"/>
</dbReference>
<dbReference type="GO" id="GO:0005886">
    <property type="term" value="C:plasma membrane"/>
    <property type="evidence" value="ECO:0007669"/>
    <property type="project" value="UniProtKB-SubCell"/>
</dbReference>
<dbReference type="EMBL" id="BAVZ01000018">
    <property type="protein sequence ID" value="GAF10077.1"/>
    <property type="molecule type" value="Genomic_DNA"/>
</dbReference>
<dbReference type="AlphaFoldDB" id="W7YNT3"/>
<evidence type="ECO:0000256" key="7">
    <source>
        <dbReference type="ARBA" id="ARBA00022989"/>
    </source>
</evidence>
<dbReference type="GO" id="GO:0005524">
    <property type="term" value="F:ATP binding"/>
    <property type="evidence" value="ECO:0007669"/>
    <property type="project" value="UniProtKB-KW"/>
</dbReference>
<sequence>MSFYHKYVKKYWKLFTVAVLFLTVETFCDLMQPTIMSKVIDMGVAHRDLDKVLSLGGLMLLVTAFGALSAIIRNIISSHVSQRFGTELRSDLFRKIQTLSFEQIDRFDRASLVTRLTNDVTQVQNFVNGLMRIFVKAPLIAIGSLIMAIRLDVHLSIVLAVVVPLVALVIMLNVKVSFPFFMKVQKALDHVNLVMREYLSGVRVVKAFNRFDYEVDKFGSANDDLANRSATSMRVMSIFGPGISLFLNFGIIAVLWMGGLRVDGGQMQVGSIIAFINYMTQILFSLMMISNVFNMFVRAKASAGRIGEVLVETDTMNTGADVATDRVRAIPVVVTKNAVERGRIDFNEVTFTYAGSQGDPVIHNLSLTCMPGETIGIIGSTGSGKSTLVSLIPRFYDVHSGTVKVNGVDVRDLDPKQLREKIAVVPQKMMLFTGTVKENLQWGRDDATEAELMEAAKIAEAHDFIMASPEGYESRIGQGGVNFSGGQKQRMSIARALVRKPEILILDDCTSAVDVATEARIKKGLRTYARGLTCILIAQRITSVMDADQIVVMDRGRMVGTGSHDELLQSCQVYREIFQSQLGKEVQSHAAQ</sequence>
<gene>
    <name evidence="12" type="ORF">JCM16418_4250</name>
</gene>
<dbReference type="SUPFAM" id="SSF52540">
    <property type="entry name" value="P-loop containing nucleoside triphosphate hydrolases"/>
    <property type="match status" value="1"/>
</dbReference>
<evidence type="ECO:0000256" key="1">
    <source>
        <dbReference type="ARBA" id="ARBA00004651"/>
    </source>
</evidence>
<evidence type="ECO:0000256" key="2">
    <source>
        <dbReference type="ARBA" id="ARBA00022448"/>
    </source>
</evidence>
<dbReference type="STRING" id="1236976.JCM16418_4250"/>
<dbReference type="Gene3D" id="1.20.1560.10">
    <property type="entry name" value="ABC transporter type 1, transmembrane domain"/>
    <property type="match status" value="1"/>
</dbReference>
<feature type="domain" description="ABC transmembrane type-1" evidence="11">
    <location>
        <begin position="17"/>
        <end position="298"/>
    </location>
</feature>
<dbReference type="InterPro" id="IPR039421">
    <property type="entry name" value="Type_1_exporter"/>
</dbReference>
<keyword evidence="6 12" id="KW-0067">ATP-binding</keyword>
<keyword evidence="2" id="KW-0813">Transport</keyword>
<dbReference type="Gene3D" id="3.40.50.300">
    <property type="entry name" value="P-loop containing nucleotide triphosphate hydrolases"/>
    <property type="match status" value="1"/>
</dbReference>
<dbReference type="GO" id="GO:0015421">
    <property type="term" value="F:ABC-type oligopeptide transporter activity"/>
    <property type="evidence" value="ECO:0007669"/>
    <property type="project" value="TreeGrafter"/>
</dbReference>
<evidence type="ECO:0000259" key="11">
    <source>
        <dbReference type="PROSITE" id="PS50929"/>
    </source>
</evidence>
<dbReference type="Pfam" id="PF00005">
    <property type="entry name" value="ABC_tran"/>
    <property type="match status" value="1"/>
</dbReference>
<dbReference type="PROSITE" id="PS50929">
    <property type="entry name" value="ABC_TM1F"/>
    <property type="match status" value="1"/>
</dbReference>
<evidence type="ECO:0000313" key="13">
    <source>
        <dbReference type="Proteomes" id="UP000019364"/>
    </source>
</evidence>
<dbReference type="InterPro" id="IPR011527">
    <property type="entry name" value="ABC1_TM_dom"/>
</dbReference>
<organism evidence="12 13">
    <name type="scientific">Paenibacillus pini JCM 16418</name>
    <dbReference type="NCBI Taxonomy" id="1236976"/>
    <lineage>
        <taxon>Bacteria</taxon>
        <taxon>Bacillati</taxon>
        <taxon>Bacillota</taxon>
        <taxon>Bacilli</taxon>
        <taxon>Bacillales</taxon>
        <taxon>Paenibacillaceae</taxon>
        <taxon>Paenibacillus</taxon>
    </lineage>
</organism>
<feature type="transmembrane region" description="Helical" evidence="9">
    <location>
        <begin position="157"/>
        <end position="176"/>
    </location>
</feature>
<protein>
    <submittedName>
        <fullName evidence="12">Lipid A export ATP-binding/permease protein MsbA</fullName>
    </submittedName>
</protein>
<dbReference type="InterPro" id="IPR027417">
    <property type="entry name" value="P-loop_NTPase"/>
</dbReference>
<keyword evidence="4 9" id="KW-0812">Transmembrane</keyword>
<keyword evidence="13" id="KW-1185">Reference proteome</keyword>
<dbReference type="InterPro" id="IPR003593">
    <property type="entry name" value="AAA+_ATPase"/>
</dbReference>
<dbReference type="RefSeq" id="WP_036652209.1">
    <property type="nucleotide sequence ID" value="NZ_BAVZ01000018.1"/>
</dbReference>
<comment type="caution">
    <text evidence="12">The sequence shown here is derived from an EMBL/GenBank/DDBJ whole genome shotgun (WGS) entry which is preliminary data.</text>
</comment>
<keyword evidence="3" id="KW-1003">Cell membrane</keyword>
<dbReference type="eggNOG" id="COG1132">
    <property type="taxonomic scope" value="Bacteria"/>
</dbReference>
<dbReference type="InterPro" id="IPR017871">
    <property type="entry name" value="ABC_transporter-like_CS"/>
</dbReference>
<proteinExistence type="predicted"/>
<comment type="subcellular location">
    <subcellularLocation>
        <location evidence="1">Cell membrane</location>
        <topology evidence="1">Multi-pass membrane protein</topology>
    </subcellularLocation>
</comment>
<feature type="domain" description="ABC transporter" evidence="10">
    <location>
        <begin position="344"/>
        <end position="580"/>
    </location>
</feature>
<keyword evidence="8 9" id="KW-0472">Membrane</keyword>
<name>W7YNT3_9BACL</name>
<dbReference type="InterPro" id="IPR003439">
    <property type="entry name" value="ABC_transporter-like_ATP-bd"/>
</dbReference>
<dbReference type="PROSITE" id="PS50893">
    <property type="entry name" value="ABC_TRANSPORTER_2"/>
    <property type="match status" value="1"/>
</dbReference>
<reference evidence="12 13" key="1">
    <citation type="journal article" date="2014" name="Genome Announc.">
        <title>Draft Genome Sequence of Paenibacillus pini JCM 16418T, Isolated from the Rhizosphere of Pine Tree.</title>
        <authorList>
            <person name="Yuki M."/>
            <person name="Oshima K."/>
            <person name="Suda W."/>
            <person name="Oshida Y."/>
            <person name="Kitamura K."/>
            <person name="Iida Y."/>
            <person name="Hattori M."/>
            <person name="Ohkuma M."/>
        </authorList>
    </citation>
    <scope>NUCLEOTIDE SEQUENCE [LARGE SCALE GENOMIC DNA]</scope>
    <source>
        <strain evidence="12 13">JCM 16418</strain>
    </source>
</reference>
<keyword evidence="5" id="KW-0547">Nucleotide-binding</keyword>
<dbReference type="SMART" id="SM00382">
    <property type="entry name" value="AAA"/>
    <property type="match status" value="1"/>
</dbReference>
<evidence type="ECO:0000256" key="6">
    <source>
        <dbReference type="ARBA" id="ARBA00022840"/>
    </source>
</evidence>
<dbReference type="OrthoDB" id="9770415at2"/>
<keyword evidence="7 9" id="KW-1133">Transmembrane helix</keyword>
<dbReference type="FunFam" id="3.40.50.300:FF:000221">
    <property type="entry name" value="Multidrug ABC transporter ATP-binding protein"/>
    <property type="match status" value="1"/>
</dbReference>
<evidence type="ECO:0000256" key="8">
    <source>
        <dbReference type="ARBA" id="ARBA00023136"/>
    </source>
</evidence>
<evidence type="ECO:0000259" key="10">
    <source>
        <dbReference type="PROSITE" id="PS50893"/>
    </source>
</evidence>
<dbReference type="CDD" id="cd18548">
    <property type="entry name" value="ABC_6TM_Tm287_like"/>
    <property type="match status" value="1"/>
</dbReference>
<feature type="transmembrane region" description="Helical" evidence="9">
    <location>
        <begin position="278"/>
        <end position="297"/>
    </location>
</feature>